<dbReference type="Proteomes" id="UP001232725">
    <property type="component" value="Unassembled WGS sequence"/>
</dbReference>
<name>A0ABT9IPK7_9MICC</name>
<comment type="caution">
    <text evidence="2">The sequence shown here is derived from an EMBL/GenBank/DDBJ whole genome shotgun (WGS) entry which is preliminary data.</text>
</comment>
<gene>
    <name evidence="2" type="ORF">Q9R02_07775</name>
</gene>
<proteinExistence type="predicted"/>
<protein>
    <submittedName>
        <fullName evidence="2">Uncharacterized protein</fullName>
    </submittedName>
</protein>
<keyword evidence="1" id="KW-0472">Membrane</keyword>
<evidence type="ECO:0000313" key="3">
    <source>
        <dbReference type="Proteomes" id="UP001232725"/>
    </source>
</evidence>
<dbReference type="EMBL" id="JAVALS010000004">
    <property type="protein sequence ID" value="MDP5227045.1"/>
    <property type="molecule type" value="Genomic_DNA"/>
</dbReference>
<feature type="transmembrane region" description="Helical" evidence="1">
    <location>
        <begin position="150"/>
        <end position="175"/>
    </location>
</feature>
<evidence type="ECO:0000256" key="1">
    <source>
        <dbReference type="SAM" id="Phobius"/>
    </source>
</evidence>
<feature type="transmembrane region" description="Helical" evidence="1">
    <location>
        <begin position="118"/>
        <end position="138"/>
    </location>
</feature>
<organism evidence="2 3">
    <name type="scientific">Arthrobacter horti</name>
    <dbReference type="NCBI Taxonomy" id="3068273"/>
    <lineage>
        <taxon>Bacteria</taxon>
        <taxon>Bacillati</taxon>
        <taxon>Actinomycetota</taxon>
        <taxon>Actinomycetes</taxon>
        <taxon>Micrococcales</taxon>
        <taxon>Micrococcaceae</taxon>
        <taxon>Arthrobacter</taxon>
    </lineage>
</organism>
<evidence type="ECO:0000313" key="2">
    <source>
        <dbReference type="EMBL" id="MDP5227045.1"/>
    </source>
</evidence>
<reference evidence="2 3" key="1">
    <citation type="submission" date="2023-08" db="EMBL/GenBank/DDBJ databases">
        <title>Arthrobacter horti sp. nov., isolated from forest soil.</title>
        <authorList>
            <person name="Park M."/>
        </authorList>
    </citation>
    <scope>NUCLEOTIDE SEQUENCE [LARGE SCALE GENOMIC DNA]</scope>
    <source>
        <strain evidence="2 3">YJM1</strain>
    </source>
</reference>
<feature type="transmembrane region" description="Helical" evidence="1">
    <location>
        <begin position="75"/>
        <end position="97"/>
    </location>
</feature>
<keyword evidence="3" id="KW-1185">Reference proteome</keyword>
<sequence length="215" mass="22719">MTVFPAPLPEPAHPLDYWLAPGLSQISPDEARSRLRDLADAQGTILAAWGSGISGGAVFLIAGIFLTTVGAPPGWAITLAGLGICVLLLSLAGTRRTRSRLPNTRKTRSTRGPGSARGGIRLVLFFAVALGVPFAAGAPGVAAQNDTRYFVGYVGGFVLLMLFLVACVIVPSSIMGRSRETFRRRATTDPAFRALLEQDLATWRDPIGNASYGPL</sequence>
<keyword evidence="1" id="KW-1133">Transmembrane helix</keyword>
<dbReference type="RefSeq" id="WP_305996101.1">
    <property type="nucleotide sequence ID" value="NZ_JAVALS010000004.1"/>
</dbReference>
<keyword evidence="1" id="KW-0812">Transmembrane</keyword>
<accession>A0ABT9IPK7</accession>
<feature type="transmembrane region" description="Helical" evidence="1">
    <location>
        <begin position="44"/>
        <end position="69"/>
    </location>
</feature>